<gene>
    <name evidence="1" type="ORF">FC07_GL001084</name>
</gene>
<protein>
    <recommendedName>
        <fullName evidence="3">Cell fate regulator YmcA, YheA/YmcA/DUF963 family (Controls sporulation, competence, biofilm development)</fullName>
    </recommendedName>
</protein>
<dbReference type="InterPro" id="IPR010368">
    <property type="entry name" value="Com_YlbF"/>
</dbReference>
<accession>A0A0R1H151</accession>
<evidence type="ECO:0000313" key="1">
    <source>
        <dbReference type="EMBL" id="KRK40224.1"/>
    </source>
</evidence>
<proteinExistence type="predicted"/>
<dbReference type="Gene3D" id="1.20.1500.10">
    <property type="entry name" value="YheA/YmcA-like"/>
    <property type="match status" value="1"/>
</dbReference>
<dbReference type="STRING" id="1423726.FC07_GL001084"/>
<dbReference type="RefSeq" id="WP_057903741.1">
    <property type="nucleotide sequence ID" value="NZ_AZDA01000018.1"/>
</dbReference>
<dbReference type="EMBL" id="AZDA01000018">
    <property type="protein sequence ID" value="KRK40224.1"/>
    <property type="molecule type" value="Genomic_DNA"/>
</dbReference>
<dbReference type="Pfam" id="PF06133">
    <property type="entry name" value="Com_YlbF"/>
    <property type="match status" value="1"/>
</dbReference>
<dbReference type="PIRSF" id="PIRSF021287">
    <property type="entry name" value="Biofilm_formation_YmcA"/>
    <property type="match status" value="1"/>
</dbReference>
<name>A0A0R1H151_9LACO</name>
<dbReference type="SUPFAM" id="SSF158622">
    <property type="entry name" value="YheA/YmcA-like"/>
    <property type="match status" value="1"/>
</dbReference>
<sequence length="123" mass="13775">MVEKSLMDQATRAALDHLVTLIQQDENIQNYQNIAAQVQGNQALDQLQADLKTTQKLIVNDQHYGKPKLAAQATKQADALKSQLEHHPLTQAYRNALSDANELITQITERLETTVNDDIQKEG</sequence>
<dbReference type="InterPro" id="IPR023378">
    <property type="entry name" value="YheA/YmcA-like_dom_sf"/>
</dbReference>
<organism evidence="1 2">
    <name type="scientific">Loigolactobacillus bifermentans DSM 20003</name>
    <dbReference type="NCBI Taxonomy" id="1423726"/>
    <lineage>
        <taxon>Bacteria</taxon>
        <taxon>Bacillati</taxon>
        <taxon>Bacillota</taxon>
        <taxon>Bacilli</taxon>
        <taxon>Lactobacillales</taxon>
        <taxon>Lactobacillaceae</taxon>
        <taxon>Loigolactobacillus</taxon>
    </lineage>
</organism>
<evidence type="ECO:0000313" key="2">
    <source>
        <dbReference type="Proteomes" id="UP000051461"/>
    </source>
</evidence>
<comment type="caution">
    <text evidence="1">The sequence shown here is derived from an EMBL/GenBank/DDBJ whole genome shotgun (WGS) entry which is preliminary data.</text>
</comment>
<evidence type="ECO:0008006" key="3">
    <source>
        <dbReference type="Google" id="ProtNLM"/>
    </source>
</evidence>
<dbReference type="AlphaFoldDB" id="A0A0R1H151"/>
<dbReference type="InterPro" id="IPR052767">
    <property type="entry name" value="Bact_com_dev_regulator"/>
</dbReference>
<reference evidence="1 2" key="1">
    <citation type="journal article" date="2015" name="Genome Announc.">
        <title>Expanding the biotechnology potential of lactobacilli through comparative genomics of 213 strains and associated genera.</title>
        <authorList>
            <person name="Sun Z."/>
            <person name="Harris H.M."/>
            <person name="McCann A."/>
            <person name="Guo C."/>
            <person name="Argimon S."/>
            <person name="Zhang W."/>
            <person name="Yang X."/>
            <person name="Jeffery I.B."/>
            <person name="Cooney J.C."/>
            <person name="Kagawa T.F."/>
            <person name="Liu W."/>
            <person name="Song Y."/>
            <person name="Salvetti E."/>
            <person name="Wrobel A."/>
            <person name="Rasinkangas P."/>
            <person name="Parkhill J."/>
            <person name="Rea M.C."/>
            <person name="O'Sullivan O."/>
            <person name="Ritari J."/>
            <person name="Douillard F.P."/>
            <person name="Paul Ross R."/>
            <person name="Yang R."/>
            <person name="Briner A.E."/>
            <person name="Felis G.E."/>
            <person name="de Vos W.M."/>
            <person name="Barrangou R."/>
            <person name="Klaenhammer T.R."/>
            <person name="Caufield P.W."/>
            <person name="Cui Y."/>
            <person name="Zhang H."/>
            <person name="O'Toole P.W."/>
        </authorList>
    </citation>
    <scope>NUCLEOTIDE SEQUENCE [LARGE SCALE GENOMIC DNA]</scope>
    <source>
        <strain evidence="1 2">DSM 20003</strain>
    </source>
</reference>
<dbReference type="PANTHER" id="PTHR38448:SF1">
    <property type="entry name" value="YLBF FAMILY REGULATOR"/>
    <property type="match status" value="1"/>
</dbReference>
<dbReference type="Proteomes" id="UP000051461">
    <property type="component" value="Unassembled WGS sequence"/>
</dbReference>
<keyword evidence="2" id="KW-1185">Reference proteome</keyword>
<dbReference type="OrthoDB" id="2300319at2"/>
<dbReference type="PANTHER" id="PTHR38448">
    <property type="entry name" value="REGULATORY PROTEIN YLBF-RELATED"/>
    <property type="match status" value="1"/>
</dbReference>
<dbReference type="PATRIC" id="fig|1423726.3.peg.1123"/>
<dbReference type="InterPro" id="IPR016783">
    <property type="entry name" value="Biofilm_formation_YmcA"/>
</dbReference>